<reference evidence="4" key="2">
    <citation type="submission" date="2014-06" db="EMBL/GenBank/DDBJ databases">
        <authorList>
            <person name="Le Roux Frederique"/>
        </authorList>
    </citation>
    <scope>NUCLEOTIDE SEQUENCE [LARGE SCALE GENOMIC DNA]</scope>
    <source>
        <strain evidence="4">J5-5</strain>
    </source>
</reference>
<proteinExistence type="predicted"/>
<evidence type="ECO:0000313" key="4">
    <source>
        <dbReference type="Proteomes" id="UP000049495"/>
    </source>
</evidence>
<reference evidence="2 3" key="1">
    <citation type="submission" date="2014-06" db="EMBL/GenBank/DDBJ databases">
        <authorList>
            <person name="Le Roux F."/>
        </authorList>
    </citation>
    <scope>NUCLEOTIDE SEQUENCE</scope>
    <source>
        <strain evidence="1 3">J5-4</strain>
        <strain evidence="2">J5-5</strain>
    </source>
</reference>
<dbReference type="EMBL" id="CCJV01000143">
    <property type="protein sequence ID" value="CDT68821.1"/>
    <property type="molecule type" value="Genomic_DNA"/>
</dbReference>
<protein>
    <submittedName>
        <fullName evidence="2">Uncharacterized protein</fullName>
    </submittedName>
</protein>
<evidence type="ECO:0000313" key="2">
    <source>
        <dbReference type="EMBL" id="CDT68821.1"/>
    </source>
</evidence>
<sequence length="96" mass="11111">MKVNLSHTLALPGGAQLNETEQEYLLYVRYSTIPIEPEPFSESNSKDTFEVSAKPYLKGKIKKDKLQLLRAQLEHLQTLYWLDHLVQHSSLKTTRL</sequence>
<accession>A0A822N5T0</accession>
<comment type="caution">
    <text evidence="2">The sequence shown here is derived from an EMBL/GenBank/DDBJ whole genome shotgun (WGS) entry which is preliminary data.</text>
</comment>
<evidence type="ECO:0000313" key="3">
    <source>
        <dbReference type="Proteomes" id="UP000049077"/>
    </source>
</evidence>
<keyword evidence="3" id="KW-1185">Reference proteome</keyword>
<organism evidence="2 4">
    <name type="scientific">Vibrio crassostreae</name>
    <dbReference type="NCBI Taxonomy" id="246167"/>
    <lineage>
        <taxon>Bacteria</taxon>
        <taxon>Pseudomonadati</taxon>
        <taxon>Pseudomonadota</taxon>
        <taxon>Gammaproteobacteria</taxon>
        <taxon>Vibrionales</taxon>
        <taxon>Vibrionaceae</taxon>
        <taxon>Vibrio</taxon>
    </lineage>
</organism>
<gene>
    <name evidence="1" type="ORF">VCR4J5_1240049</name>
    <name evidence="2" type="ORF">VCR5J5_790031</name>
</gene>
<dbReference type="EMBL" id="CCJX01000029">
    <property type="protein sequence ID" value="CDS96294.1"/>
    <property type="molecule type" value="Genomic_DNA"/>
</dbReference>
<evidence type="ECO:0000313" key="1">
    <source>
        <dbReference type="EMBL" id="CDS96294.1"/>
    </source>
</evidence>
<dbReference type="Proteomes" id="UP000049077">
    <property type="component" value="Unassembled WGS sequence"/>
</dbReference>
<name>A0A822N5T0_9VIBR</name>
<dbReference type="Proteomes" id="UP000049495">
    <property type="component" value="Unassembled WGS sequence"/>
</dbReference>
<dbReference type="AlphaFoldDB" id="A0A822N5T0"/>